<feature type="transmembrane region" description="Helical" evidence="1">
    <location>
        <begin position="230"/>
        <end position="247"/>
    </location>
</feature>
<name>A0A285UMG6_9BACL</name>
<dbReference type="InterPro" id="IPR051790">
    <property type="entry name" value="Cytochrome_c-biogenesis_DsbD"/>
</dbReference>
<dbReference type="Pfam" id="PF13386">
    <property type="entry name" value="DsbD_2"/>
    <property type="match status" value="1"/>
</dbReference>
<dbReference type="PANTHER" id="PTHR31272:SF4">
    <property type="entry name" value="CYTOCHROME C-TYPE BIOGENESIS PROTEIN HI_1454-RELATED"/>
    <property type="match status" value="1"/>
</dbReference>
<reference evidence="4" key="1">
    <citation type="submission" date="2017-08" db="EMBL/GenBank/DDBJ databases">
        <authorList>
            <person name="Varghese N."/>
            <person name="Submissions S."/>
        </authorList>
    </citation>
    <scope>NUCLEOTIDE SEQUENCE [LARGE SCALE GENOMIC DNA]</scope>
    <source>
        <strain evidence="4">JC23</strain>
    </source>
</reference>
<organism evidence="3 4">
    <name type="scientific">Ureibacillus acetophenoni</name>
    <dbReference type="NCBI Taxonomy" id="614649"/>
    <lineage>
        <taxon>Bacteria</taxon>
        <taxon>Bacillati</taxon>
        <taxon>Bacillota</taxon>
        <taxon>Bacilli</taxon>
        <taxon>Bacillales</taxon>
        <taxon>Caryophanaceae</taxon>
        <taxon>Ureibacillus</taxon>
    </lineage>
</organism>
<gene>
    <name evidence="3" type="ORF">SAMN05877842_11417</name>
</gene>
<proteinExistence type="predicted"/>
<keyword evidence="1" id="KW-0812">Transmembrane</keyword>
<dbReference type="AlphaFoldDB" id="A0A285UMG6"/>
<protein>
    <submittedName>
        <fullName evidence="3">Cytochrome c biogenesis protein CcdA</fullName>
    </submittedName>
</protein>
<keyword evidence="1" id="KW-0472">Membrane</keyword>
<keyword evidence="1" id="KW-1133">Transmembrane helix</keyword>
<evidence type="ECO:0000313" key="3">
    <source>
        <dbReference type="EMBL" id="SOC42963.1"/>
    </source>
</evidence>
<dbReference type="EMBL" id="OBQC01000014">
    <property type="protein sequence ID" value="SOC42963.1"/>
    <property type="molecule type" value="Genomic_DNA"/>
</dbReference>
<dbReference type="PANTHER" id="PTHR31272">
    <property type="entry name" value="CYTOCHROME C-TYPE BIOGENESIS PROTEIN HI_1454-RELATED"/>
    <property type="match status" value="1"/>
</dbReference>
<dbReference type="InterPro" id="IPR039447">
    <property type="entry name" value="UreH-like_TM_dom"/>
</dbReference>
<feature type="transmembrane region" description="Helical" evidence="1">
    <location>
        <begin position="107"/>
        <end position="128"/>
    </location>
</feature>
<accession>A0A285UMG6</accession>
<feature type="transmembrane region" description="Helical" evidence="1">
    <location>
        <begin position="185"/>
        <end position="209"/>
    </location>
</feature>
<sequence length="248" mass="27630">MEFTMYSFLSDISRMIIEPISVFLNSYEHSPIVVVILLGLIGAFAPCQLTGNISAITFYGNRTIQKGEIWTEIAFFIFGKVVVFSLIGWLAWIFGQAFESELTKYFVIFRKAIGPLLIITGLVLLGLFKMKFLGQITNRIPVRMKEGKLGSFLLGASFSLAFCPTMFVLFFVWLMPTVVTTSYGFALPAVFGLATSIPLLLIFALLEAFDAKRAIMKNSRNIGKLVQKTAGVILIIIGLFDTLTYWGI</sequence>
<evidence type="ECO:0000256" key="1">
    <source>
        <dbReference type="SAM" id="Phobius"/>
    </source>
</evidence>
<keyword evidence="4" id="KW-1185">Reference proteome</keyword>
<feature type="transmembrane region" description="Helical" evidence="1">
    <location>
        <begin position="149"/>
        <end position="173"/>
    </location>
</feature>
<feature type="domain" description="Urease accessory protein UreH-like transmembrane" evidence="2">
    <location>
        <begin position="35"/>
        <end position="239"/>
    </location>
</feature>
<dbReference type="Proteomes" id="UP000219252">
    <property type="component" value="Unassembled WGS sequence"/>
</dbReference>
<evidence type="ECO:0000313" key="4">
    <source>
        <dbReference type="Proteomes" id="UP000219252"/>
    </source>
</evidence>
<evidence type="ECO:0000259" key="2">
    <source>
        <dbReference type="Pfam" id="PF13386"/>
    </source>
</evidence>
<feature type="transmembrane region" description="Helical" evidence="1">
    <location>
        <begin position="73"/>
        <end position="95"/>
    </location>
</feature>
<feature type="transmembrane region" description="Helical" evidence="1">
    <location>
        <begin position="32"/>
        <end position="61"/>
    </location>
</feature>